<dbReference type="Proteomes" id="UP000789920">
    <property type="component" value="Unassembled WGS sequence"/>
</dbReference>
<keyword evidence="2" id="KW-1185">Reference proteome</keyword>
<evidence type="ECO:0000313" key="2">
    <source>
        <dbReference type="Proteomes" id="UP000789920"/>
    </source>
</evidence>
<evidence type="ECO:0000313" key="1">
    <source>
        <dbReference type="EMBL" id="CAG8852023.1"/>
    </source>
</evidence>
<protein>
    <submittedName>
        <fullName evidence="1">29879_t:CDS:1</fullName>
    </submittedName>
</protein>
<name>A0ACA9SY16_9GLOM</name>
<proteinExistence type="predicted"/>
<reference evidence="1" key="1">
    <citation type="submission" date="2021-06" db="EMBL/GenBank/DDBJ databases">
        <authorList>
            <person name="Kallberg Y."/>
            <person name="Tangrot J."/>
            <person name="Rosling A."/>
        </authorList>
    </citation>
    <scope>NUCLEOTIDE SEQUENCE</scope>
    <source>
        <strain evidence="1">MA461A</strain>
    </source>
</reference>
<comment type="caution">
    <text evidence="1">The sequence shown here is derived from an EMBL/GenBank/DDBJ whole genome shotgun (WGS) entry which is preliminary data.</text>
</comment>
<feature type="non-terminal residue" evidence="1">
    <location>
        <position position="1"/>
    </location>
</feature>
<accession>A0ACA9SY16</accession>
<dbReference type="EMBL" id="CAJVQC010179554">
    <property type="protein sequence ID" value="CAG8852023.1"/>
    <property type="molecule type" value="Genomic_DNA"/>
</dbReference>
<gene>
    <name evidence="1" type="ORF">RPERSI_LOCUS36860</name>
</gene>
<feature type="non-terminal residue" evidence="1">
    <location>
        <position position="131"/>
    </location>
</feature>
<organism evidence="1 2">
    <name type="scientific">Racocetra persica</name>
    <dbReference type="NCBI Taxonomy" id="160502"/>
    <lineage>
        <taxon>Eukaryota</taxon>
        <taxon>Fungi</taxon>
        <taxon>Fungi incertae sedis</taxon>
        <taxon>Mucoromycota</taxon>
        <taxon>Glomeromycotina</taxon>
        <taxon>Glomeromycetes</taxon>
        <taxon>Diversisporales</taxon>
        <taxon>Gigasporaceae</taxon>
        <taxon>Racocetra</taxon>
    </lineage>
</organism>
<sequence>DLREFNMSLKKKYGAICEVNLGGHRRIILSHPEYVEKILSSSIKNTTFSARTHQVQGLKELKVLDKGILFNNNFKSWRFNRQFFIQAILTPSFKNDAVLWSYKLFEELESYWQSIARNNIKIGGAREWTLE</sequence>